<feature type="domain" description="Bacterial sugar transferase" evidence="1">
    <location>
        <begin position="1"/>
        <end position="127"/>
    </location>
</feature>
<evidence type="ECO:0000259" key="1">
    <source>
        <dbReference type="Pfam" id="PF02397"/>
    </source>
</evidence>
<dbReference type="InterPro" id="IPR003362">
    <property type="entry name" value="Bact_transf"/>
</dbReference>
<keyword evidence="2" id="KW-0808">Transferase</keyword>
<gene>
    <name evidence="2" type="primary">wecA_21</name>
    <name evidence="2" type="ORF">SDC9_137869</name>
</gene>
<dbReference type="EMBL" id="VSSQ01037921">
    <property type="protein sequence ID" value="MPM90747.1"/>
    <property type="molecule type" value="Genomic_DNA"/>
</dbReference>
<organism evidence="2">
    <name type="scientific">bioreactor metagenome</name>
    <dbReference type="NCBI Taxonomy" id="1076179"/>
    <lineage>
        <taxon>unclassified sequences</taxon>
        <taxon>metagenomes</taxon>
        <taxon>ecological metagenomes</taxon>
    </lineage>
</organism>
<protein>
    <submittedName>
        <fullName evidence="2">UDP-N-acetylgalactosamine-undecaprenyl-phosphate N-acetylgalactosaminephosphotransferase</fullName>
        <ecNumber evidence="2">2.7.8.40</ecNumber>
    </submittedName>
</protein>
<reference evidence="2" key="1">
    <citation type="submission" date="2019-08" db="EMBL/GenBank/DDBJ databases">
        <authorList>
            <person name="Kucharzyk K."/>
            <person name="Murdoch R.W."/>
            <person name="Higgins S."/>
            <person name="Loffler F."/>
        </authorList>
    </citation>
    <scope>NUCLEOTIDE SEQUENCE</scope>
</reference>
<name>A0A645DN80_9ZZZZ</name>
<dbReference type="EC" id="2.7.8.40" evidence="2"/>
<sequence>MYEDSENGLPKLSSANDDRIIPFGRFLRKYRIDELPQFWNILKGEMSIVGPRPERQYYINQIIKEAPYYCLLYKIRPGLTSWGPIKIGYSDTVEKMIERLNYDIIYIENMSLFNDLRILLLTIEIIFKGKGI</sequence>
<dbReference type="GO" id="GO:0016780">
    <property type="term" value="F:phosphotransferase activity, for other substituted phosphate groups"/>
    <property type="evidence" value="ECO:0007669"/>
    <property type="project" value="TreeGrafter"/>
</dbReference>
<evidence type="ECO:0000313" key="2">
    <source>
        <dbReference type="EMBL" id="MPM90747.1"/>
    </source>
</evidence>
<dbReference type="PANTHER" id="PTHR30576:SF0">
    <property type="entry name" value="UNDECAPRENYL-PHOSPHATE N-ACETYLGALACTOSAMINYL 1-PHOSPHATE TRANSFERASE-RELATED"/>
    <property type="match status" value="1"/>
</dbReference>
<comment type="caution">
    <text evidence="2">The sequence shown here is derived from an EMBL/GenBank/DDBJ whole genome shotgun (WGS) entry which is preliminary data.</text>
</comment>
<dbReference type="Pfam" id="PF02397">
    <property type="entry name" value="Bac_transf"/>
    <property type="match status" value="1"/>
</dbReference>
<accession>A0A645DN80</accession>
<dbReference type="PANTHER" id="PTHR30576">
    <property type="entry name" value="COLANIC BIOSYNTHESIS UDP-GLUCOSE LIPID CARRIER TRANSFERASE"/>
    <property type="match status" value="1"/>
</dbReference>
<proteinExistence type="predicted"/>
<dbReference type="AlphaFoldDB" id="A0A645DN80"/>